<feature type="compositionally biased region" description="Low complexity" evidence="1">
    <location>
        <begin position="641"/>
        <end position="652"/>
    </location>
</feature>
<feature type="compositionally biased region" description="Low complexity" evidence="1">
    <location>
        <begin position="837"/>
        <end position="868"/>
    </location>
</feature>
<feature type="region of interest" description="Disordered" evidence="1">
    <location>
        <begin position="2276"/>
        <end position="2332"/>
    </location>
</feature>
<feature type="region of interest" description="Disordered" evidence="1">
    <location>
        <begin position="275"/>
        <end position="331"/>
    </location>
</feature>
<feature type="region of interest" description="Disordered" evidence="1">
    <location>
        <begin position="837"/>
        <end position="904"/>
    </location>
</feature>
<feature type="compositionally biased region" description="Low complexity" evidence="1">
    <location>
        <begin position="297"/>
        <end position="331"/>
    </location>
</feature>
<feature type="region of interest" description="Disordered" evidence="1">
    <location>
        <begin position="2160"/>
        <end position="2212"/>
    </location>
</feature>
<sequence length="2332" mass="251052">MREADGGEAQRCPEKGCQRDLLSDLERLLGSGAGLWAALIPCSVYKYGECEYFHLVVCAPPGLTGTFTLHSKTARSWSPPHPPAPNLSYLVPLSLTFSLSSSHRSPHSLSTTPKIRHTTPTLSSPNPLHSPSRFSSHSIDHPNTPFPLNNVHSHSSNISTPVIPSDPLQSLPPLRLSPHDTHSTKSLILHSLYRQLFLSHSITLLSISSPVSPPLHPLPRDPSSLSTPLTLLSSHNHSLSGPPTLYSYSPSSNSPISRPPLFGLRLVPLAPSPSSHAPPLLPNISPPPLPLPPPSPLSQSPVILHQSPSSSPSTSAERNPSPRLARPLPAQPLPNLSISLSHFRPPSSPLLSSTRNLASKSACSPLHSLPSFSHLSFRPPLIDNSNPPTLLAHCSSLILSSPPHELSSLSSPLHQLLRSPLTSHPRNPHPPSNPSPYPTPLLVQLLFSLSPLTSPSLPPPTSSPHISLPYLIQLTPSHYLHHVDSPSSLDVNLLGPSPSFPPTLSTLSPRPPSSLHFLSLSSHLSSHLLSPLSIYRSSHPPSNSILSSLSTVSHSLLQVPPPVSLSSSSHISSASIPPRPAPRAHPLSSPPSHSSPLSSTSLSASPPPPSSPLYPISHEPLSDPSTASSHSPLRPPPSPPSHSQHPSTSLNPHSPPSPRLLSIPSQHVSSLLSLDILSLSLLTLPLPLLPSQARLLSPLQSTLHFTFNNLLDPPLSPSSLTSVLPFSSQLSHLVPPSLISHAPSPPPRSLNLTPHPDSPNSLSPLLSSLLFSPPQLVSPVTSPHPLPTLSPPLYLSPTPHLTLRLPPLRSPSPPIIPSLSLRTLISSISPSSYHLALSSQLPTHPPRSSLPLSSPLSLRPLLTHSTSSSPPPSPPLLPLSSPLSNSSSSPLTSPSPSLSHSPGSHLCPAPPLSLSLSSTLHLSLPPRLLSLPRSLPSHHSTLLTRLSHCSLPPSPLLSSPLSLSRSLPRPLLTLPSLSPSILYSTPGLSLTAISSLHLSFSSNSHRSPSFILSLALSHDYLSLIPPPSPPLELRNTRLDHHHPRHSSALSPISGISSIRTRPPSPSPQHALVNYDNSPNQQQNPLLTTKLRYRSDSTSWTSRKTPAPTSDLGHSAAPMSSPRLTSYLPPSPDIAASKRPITKLSHQPLHHLLSPILLLFNPTSQPSHNRREQLSALNTTPLSLAIFSPPDSPLMSPHSSPTLALLHHSLNKSHIPLSHPIEHPTPSNITNSPLRCYHPSVPPPPPLSSAALRSPPPYHRILSHPQSRVFNPPQIGYNPTRLSSTISPLSSLALQPHHQSQPSLTHVLISRNLKRASPTLTQSISRTRRIKSDVISPTSSQLHRPHRESIFSKHPHARIPHLRYLLPPTNPHSLSLTNITTSAPHLIYSAPLSPQAVPKKDSMRAHLTPPDFPQLHNPSARSSFSHSPYTMLIKSPTRHHTSLVGPSEKIPQHHDSPSNSFFRHRKSTNPPVTSRLSSCRNSSTRHLQALHLLLIPSVISKALPHARTSIETSRSSTLPLEIRIRPPPLPHLLPLSSSLDAIPTLHSSKLPPYSSPPLPHLLSQYLSKSARRASALHLLSTTAVTLEITGLAESLPSTIYPARISPTSPAVQSLVLPARRPTLTPLPRKKTYPRHALPPPPLTHSHRLLHTSPSSLSQTYSPPSHSTLNLLYSAQELLILSLISPPTHSHPSSQSTLQLRLSLRNANFHSILFRSSNLSPLSSYLQITFTPNSMLINPRTASTNHSPYDPSRTPPSNYISLRPPAAGRTISPPPPSPHLIHSSGFDITPSYSSRREPRSLIQSTEAHPLSPTLSTTGVPTSLVVPSLSSTRLPGTLSTRPPVRPQVPPIHPPAKSIHVSSLRSPAPPSTNPLNRPSSHISLSLLFTSIPSHLTLRLYRLTPPYSADAILPSPLLSATDSSHPLHLIHLHSFPTSPTLLSSPVSFLSPSPMPQPLVLTTSPSPTAPLPPSSLTILLISPLSSMLGTRLSTHTYENTGSLCSRALSGSVLHARNRRRPVLSSPTHSTELATSRLSYLTLVSPSSNLSGLNSQTPSIYSHVPTLSFSSTLSLISLLPSVPPRPYASSRTLPLHQTKLPSQSSPTSSSLVTHPPSSPRRLRSSSYPGSPSLSPCGNITRPLIPRNSLSDTIGSLGSKLATLTIHLTQPPTTKTRRIPRTLTTHPKDSLRFTQHDLDLSEPSNSLAPRSPSQDTAATLPVSISPLPTQLSPLISQLSTHRPIRHRAHLTPHRINSSYPKISPLFKTPLSPSRLTYPSLLEVSKHVQPQDRPSTSPPSYRARSPPSNRLKYHLIASLSDIPRRNPSSHPLVSHPNSRQS</sequence>
<keyword evidence="3" id="KW-1185">Reference proteome</keyword>
<organism evidence="2 3">
    <name type="scientific">Knipowitschia caucasica</name>
    <name type="common">Caucasian dwarf goby</name>
    <name type="synonym">Pomatoschistus caucasicus</name>
    <dbReference type="NCBI Taxonomy" id="637954"/>
    <lineage>
        <taxon>Eukaryota</taxon>
        <taxon>Metazoa</taxon>
        <taxon>Chordata</taxon>
        <taxon>Craniata</taxon>
        <taxon>Vertebrata</taxon>
        <taxon>Euteleostomi</taxon>
        <taxon>Actinopterygii</taxon>
        <taxon>Neopterygii</taxon>
        <taxon>Teleostei</taxon>
        <taxon>Neoteleostei</taxon>
        <taxon>Acanthomorphata</taxon>
        <taxon>Gobiaria</taxon>
        <taxon>Gobiiformes</taxon>
        <taxon>Gobioidei</taxon>
        <taxon>Gobiidae</taxon>
        <taxon>Gobiinae</taxon>
        <taxon>Knipowitschia</taxon>
    </lineage>
</organism>
<feature type="compositionally biased region" description="Low complexity" evidence="1">
    <location>
        <begin position="165"/>
        <end position="176"/>
    </location>
</feature>
<feature type="compositionally biased region" description="Basic and acidic residues" evidence="1">
    <location>
        <begin position="2178"/>
        <end position="2191"/>
    </location>
</feature>
<feature type="compositionally biased region" description="Polar residues" evidence="1">
    <location>
        <begin position="1650"/>
        <end position="1660"/>
    </location>
</feature>
<feature type="compositionally biased region" description="Polar residues" evidence="1">
    <location>
        <begin position="1467"/>
        <end position="1477"/>
    </location>
</feature>
<feature type="compositionally biased region" description="Polar residues" evidence="1">
    <location>
        <begin position="118"/>
        <end position="137"/>
    </location>
</feature>
<feature type="region of interest" description="Disordered" evidence="1">
    <location>
        <begin position="1826"/>
        <end position="1872"/>
    </location>
</feature>
<feature type="compositionally biased region" description="Low complexity" evidence="1">
    <location>
        <begin position="2094"/>
        <end position="2108"/>
    </location>
</feature>
<feature type="region of interest" description="Disordered" evidence="1">
    <location>
        <begin position="1621"/>
        <end position="1660"/>
    </location>
</feature>
<evidence type="ECO:0000313" key="2">
    <source>
        <dbReference type="EMBL" id="CAL1579950.1"/>
    </source>
</evidence>
<feature type="region of interest" description="Disordered" evidence="1">
    <location>
        <begin position="1032"/>
        <end position="1124"/>
    </location>
</feature>
<feature type="compositionally biased region" description="Low complexity" evidence="1">
    <location>
        <begin position="2117"/>
        <end position="2128"/>
    </location>
</feature>
<feature type="region of interest" description="Disordered" evidence="1">
    <location>
        <begin position="2090"/>
        <end position="2132"/>
    </location>
</feature>
<feature type="compositionally biased region" description="Low complexity" evidence="1">
    <location>
        <begin position="2284"/>
        <end position="2301"/>
    </location>
</feature>
<feature type="region of interest" description="Disordered" evidence="1">
    <location>
        <begin position="560"/>
        <end position="662"/>
    </location>
</feature>
<proteinExistence type="predicted"/>
<feature type="compositionally biased region" description="Polar residues" evidence="1">
    <location>
        <begin position="2317"/>
        <end position="2332"/>
    </location>
</feature>
<feature type="region of interest" description="Disordered" evidence="1">
    <location>
        <begin position="1401"/>
        <end position="1423"/>
    </location>
</feature>
<reference evidence="2 3" key="1">
    <citation type="submission" date="2024-04" db="EMBL/GenBank/DDBJ databases">
        <authorList>
            <person name="Waldvogel A.-M."/>
            <person name="Schoenle A."/>
        </authorList>
    </citation>
    <scope>NUCLEOTIDE SEQUENCE [LARGE SCALE GENOMIC DNA]</scope>
</reference>
<feature type="compositionally biased region" description="Polar residues" evidence="1">
    <location>
        <begin position="1095"/>
        <end position="1107"/>
    </location>
</feature>
<feature type="region of interest" description="Disordered" evidence="1">
    <location>
        <begin position="104"/>
        <end position="177"/>
    </location>
</feature>
<name>A0AAV2JQZ5_KNICA</name>
<feature type="compositionally biased region" description="Low complexity" evidence="1">
    <location>
        <begin position="104"/>
        <end position="113"/>
    </location>
</feature>
<gene>
    <name evidence="2" type="ORF">KC01_LOCUS10890</name>
</gene>
<evidence type="ECO:0000313" key="3">
    <source>
        <dbReference type="Proteomes" id="UP001497482"/>
    </source>
</evidence>
<feature type="compositionally biased region" description="Polar residues" evidence="1">
    <location>
        <begin position="1074"/>
        <end position="1086"/>
    </location>
</feature>
<protein>
    <submittedName>
        <fullName evidence="2">Uncharacterized protein</fullName>
    </submittedName>
</protein>
<feature type="compositionally biased region" description="Low complexity" evidence="1">
    <location>
        <begin position="1046"/>
        <end position="1061"/>
    </location>
</feature>
<accession>A0AAV2JQZ5</accession>
<feature type="region of interest" description="Disordered" evidence="1">
    <location>
        <begin position="1437"/>
        <end position="1477"/>
    </location>
</feature>
<feature type="region of interest" description="Disordered" evidence="1">
    <location>
        <begin position="1215"/>
        <end position="1269"/>
    </location>
</feature>
<feature type="compositionally biased region" description="Pro residues" evidence="1">
    <location>
        <begin position="279"/>
        <end position="296"/>
    </location>
</feature>
<feature type="compositionally biased region" description="Polar residues" evidence="1">
    <location>
        <begin position="1799"/>
        <end position="1813"/>
    </location>
</feature>
<feature type="compositionally biased region" description="Low complexity" evidence="1">
    <location>
        <begin position="560"/>
        <end position="576"/>
    </location>
</feature>
<feature type="region of interest" description="Disordered" evidence="1">
    <location>
        <begin position="1762"/>
        <end position="1813"/>
    </location>
</feature>
<dbReference type="Proteomes" id="UP001497482">
    <property type="component" value="Chromosome 14"/>
</dbReference>
<feature type="compositionally biased region" description="Pro residues" evidence="1">
    <location>
        <begin position="1840"/>
        <end position="1850"/>
    </location>
</feature>
<dbReference type="EMBL" id="OZ035836">
    <property type="protein sequence ID" value="CAL1579950.1"/>
    <property type="molecule type" value="Genomic_DNA"/>
</dbReference>
<feature type="region of interest" description="Disordered" evidence="1">
    <location>
        <begin position="737"/>
        <end position="759"/>
    </location>
</feature>
<feature type="compositionally biased region" description="Polar residues" evidence="1">
    <location>
        <begin position="146"/>
        <end position="162"/>
    </location>
</feature>
<feature type="compositionally biased region" description="Low complexity" evidence="1">
    <location>
        <begin position="878"/>
        <end position="904"/>
    </location>
</feature>
<evidence type="ECO:0000256" key="1">
    <source>
        <dbReference type="SAM" id="MobiDB-lite"/>
    </source>
</evidence>
<feature type="compositionally biased region" description="Low complexity" evidence="1">
    <location>
        <begin position="584"/>
        <end position="604"/>
    </location>
</feature>
<feature type="compositionally biased region" description="Polar residues" evidence="1">
    <location>
        <begin position="2194"/>
        <end position="2209"/>
    </location>
</feature>